<name>A0A8X6NN82_NEPPI</name>
<accession>A0A8X6NN82</accession>
<proteinExistence type="predicted"/>
<organism evidence="1 2">
    <name type="scientific">Nephila pilipes</name>
    <name type="common">Giant wood spider</name>
    <name type="synonym">Nephila maculata</name>
    <dbReference type="NCBI Taxonomy" id="299642"/>
    <lineage>
        <taxon>Eukaryota</taxon>
        <taxon>Metazoa</taxon>
        <taxon>Ecdysozoa</taxon>
        <taxon>Arthropoda</taxon>
        <taxon>Chelicerata</taxon>
        <taxon>Arachnida</taxon>
        <taxon>Araneae</taxon>
        <taxon>Araneomorphae</taxon>
        <taxon>Entelegynae</taxon>
        <taxon>Araneoidea</taxon>
        <taxon>Nephilidae</taxon>
        <taxon>Nephila</taxon>
    </lineage>
</organism>
<evidence type="ECO:0000313" key="2">
    <source>
        <dbReference type="Proteomes" id="UP000887013"/>
    </source>
</evidence>
<protein>
    <submittedName>
        <fullName evidence="1">Uncharacterized protein</fullName>
    </submittedName>
</protein>
<dbReference type="AlphaFoldDB" id="A0A8X6NN82"/>
<dbReference type="Proteomes" id="UP000887013">
    <property type="component" value="Unassembled WGS sequence"/>
</dbReference>
<evidence type="ECO:0000313" key="1">
    <source>
        <dbReference type="EMBL" id="GFT21700.1"/>
    </source>
</evidence>
<keyword evidence="2" id="KW-1185">Reference proteome</keyword>
<dbReference type="EMBL" id="BMAW01059558">
    <property type="protein sequence ID" value="GFT21700.1"/>
    <property type="molecule type" value="Genomic_DNA"/>
</dbReference>
<gene>
    <name evidence="1" type="ORF">NPIL_244411</name>
</gene>
<sequence length="89" mass="10422">MLSSPSDFSLLNQLRRPFKRWLGLAGVPNNGDYFSIQKRGRVAKDDVTDAYNLLNKCAYGAFCKRFWLVLRQLYNHHSLSRVKRISTDW</sequence>
<comment type="caution">
    <text evidence="1">The sequence shown here is derived from an EMBL/GenBank/DDBJ whole genome shotgun (WGS) entry which is preliminary data.</text>
</comment>
<reference evidence="1" key="1">
    <citation type="submission" date="2020-08" db="EMBL/GenBank/DDBJ databases">
        <title>Multicomponent nature underlies the extraordinary mechanical properties of spider dragline silk.</title>
        <authorList>
            <person name="Kono N."/>
            <person name="Nakamura H."/>
            <person name="Mori M."/>
            <person name="Yoshida Y."/>
            <person name="Ohtoshi R."/>
            <person name="Malay A.D."/>
            <person name="Moran D.A.P."/>
            <person name="Tomita M."/>
            <person name="Numata K."/>
            <person name="Arakawa K."/>
        </authorList>
    </citation>
    <scope>NUCLEOTIDE SEQUENCE</scope>
</reference>